<sequence>MVAACTSGAPFFTYNSDRSAVIVHGIHVGSSGSLFFGEKWSLIASSQGVSVVTSTPQVAAGLAASARSVRER</sequence>
<reference evidence="1 4" key="2">
    <citation type="submission" date="2020-08" db="EMBL/GenBank/DDBJ databases">
        <title>Genomic Encyclopedia of Type Strains, Phase III (KMG-III): the genomes of soil and plant-associated and newly described type strains.</title>
        <authorList>
            <person name="Whitman W."/>
        </authorList>
    </citation>
    <scope>NUCLEOTIDE SEQUENCE [LARGE SCALE GENOMIC DNA]</scope>
    <source>
        <strain evidence="1 4">CECT 3146</strain>
    </source>
</reference>
<evidence type="ECO:0000313" key="4">
    <source>
        <dbReference type="Proteomes" id="UP000549009"/>
    </source>
</evidence>
<reference evidence="2 3" key="1">
    <citation type="submission" date="2017-09" db="EMBL/GenBank/DDBJ databases">
        <authorList>
            <person name="Lee N."/>
            <person name="Cho B.-K."/>
        </authorList>
    </citation>
    <scope>NUCLEOTIDE SEQUENCE [LARGE SCALE GENOMIC DNA]</scope>
    <source>
        <strain evidence="2 3">ATCC 27465</strain>
    </source>
</reference>
<evidence type="ECO:0000313" key="1">
    <source>
        <dbReference type="EMBL" id="MBB5107337.1"/>
    </source>
</evidence>
<evidence type="ECO:0000313" key="3">
    <source>
        <dbReference type="Proteomes" id="UP000326505"/>
    </source>
</evidence>
<organism evidence="2 3">
    <name type="scientific">Streptomyces spectabilis</name>
    <dbReference type="NCBI Taxonomy" id="68270"/>
    <lineage>
        <taxon>Bacteria</taxon>
        <taxon>Bacillati</taxon>
        <taxon>Actinomycetota</taxon>
        <taxon>Actinomycetes</taxon>
        <taxon>Kitasatosporales</taxon>
        <taxon>Streptomycetaceae</taxon>
        <taxon>Streptomyces</taxon>
    </lineage>
</organism>
<dbReference type="RefSeq" id="WP_150508861.1">
    <property type="nucleotide sequence ID" value="NZ_BMSQ01000013.1"/>
</dbReference>
<dbReference type="Proteomes" id="UP000326505">
    <property type="component" value="Chromosome"/>
</dbReference>
<protein>
    <submittedName>
        <fullName evidence="2">Uncharacterized protein</fullName>
    </submittedName>
</protein>
<proteinExistence type="predicted"/>
<evidence type="ECO:0000313" key="2">
    <source>
        <dbReference type="EMBL" id="QEV57658.1"/>
    </source>
</evidence>
<dbReference type="EMBL" id="CP023690">
    <property type="protein sequence ID" value="QEV57658.1"/>
    <property type="molecule type" value="Genomic_DNA"/>
</dbReference>
<dbReference type="KEGG" id="sspb:CP982_02130"/>
<dbReference type="EMBL" id="JACHJD010000013">
    <property type="protein sequence ID" value="MBB5107337.1"/>
    <property type="molecule type" value="Genomic_DNA"/>
</dbReference>
<dbReference type="OrthoDB" id="3206454at2"/>
<dbReference type="AlphaFoldDB" id="A0A5P2WZX1"/>
<dbReference type="Proteomes" id="UP000549009">
    <property type="component" value="Unassembled WGS sequence"/>
</dbReference>
<accession>A0A5P2WZX1</accession>
<keyword evidence="4" id="KW-1185">Reference proteome</keyword>
<gene>
    <name evidence="2" type="ORF">CP982_02130</name>
    <name evidence="1" type="ORF">FHS40_006454</name>
</gene>
<name>A0A5P2WZX1_STRST</name>